<feature type="region of interest" description="Disordered" evidence="1">
    <location>
        <begin position="49"/>
        <end position="72"/>
    </location>
</feature>
<dbReference type="Gramene" id="CMF016CT">
    <property type="protein sequence ID" value="CMF016CT"/>
    <property type="gene ID" value="CMF016C"/>
</dbReference>
<dbReference type="Proteomes" id="UP000007014">
    <property type="component" value="Chromosome 6"/>
</dbReference>
<dbReference type="OrthoDB" id="10522586at2759"/>
<evidence type="ECO:0000313" key="3">
    <source>
        <dbReference type="Proteomes" id="UP000007014"/>
    </source>
</evidence>
<evidence type="ECO:0000256" key="1">
    <source>
        <dbReference type="SAM" id="MobiDB-lite"/>
    </source>
</evidence>
<name>M1V725_CYAM1</name>
<keyword evidence="3" id="KW-1185">Reference proteome</keyword>
<gene>
    <name evidence="2" type="ORF">CYME_CMF016C</name>
</gene>
<reference evidence="2 3" key="2">
    <citation type="journal article" date="2007" name="BMC Biol.">
        <title>A 100%-complete sequence reveals unusually simple genomic features in the hot-spring red alga Cyanidioschyzon merolae.</title>
        <authorList>
            <person name="Nozaki H."/>
            <person name="Takano H."/>
            <person name="Misumi O."/>
            <person name="Terasawa K."/>
            <person name="Matsuzaki M."/>
            <person name="Maruyama S."/>
            <person name="Nishida K."/>
            <person name="Yagisawa F."/>
            <person name="Yoshida Y."/>
            <person name="Fujiwara T."/>
            <person name="Takio S."/>
            <person name="Tamura K."/>
            <person name="Chung S.J."/>
            <person name="Nakamura S."/>
            <person name="Kuroiwa H."/>
            <person name="Tanaka K."/>
            <person name="Sato N."/>
            <person name="Kuroiwa T."/>
        </authorList>
    </citation>
    <scope>NUCLEOTIDE SEQUENCE [LARGE SCALE GENOMIC DNA]</scope>
    <source>
        <strain evidence="2 3">10D</strain>
    </source>
</reference>
<dbReference type="GeneID" id="16993112"/>
<evidence type="ECO:0000313" key="2">
    <source>
        <dbReference type="EMBL" id="BAM79409.1"/>
    </source>
</evidence>
<feature type="region of interest" description="Disordered" evidence="1">
    <location>
        <begin position="195"/>
        <end position="215"/>
    </location>
</feature>
<proteinExistence type="predicted"/>
<dbReference type="HOGENOM" id="CLU_967592_0_0_1"/>
<dbReference type="RefSeq" id="XP_005535695.1">
    <property type="nucleotide sequence ID" value="XM_005535638.1"/>
</dbReference>
<dbReference type="InterPro" id="IPR036410">
    <property type="entry name" value="HSP_DnaJ_Cys-rich_dom_sf"/>
</dbReference>
<protein>
    <submittedName>
        <fullName evidence="2">Uncharacterized protein</fullName>
    </submittedName>
</protein>
<dbReference type="SUPFAM" id="SSF57938">
    <property type="entry name" value="DnaJ/Hsp40 cysteine-rich domain"/>
    <property type="match status" value="1"/>
</dbReference>
<dbReference type="AlphaFoldDB" id="M1V725"/>
<dbReference type="EMBL" id="AP006488">
    <property type="protein sequence ID" value="BAM79409.1"/>
    <property type="molecule type" value="Genomic_DNA"/>
</dbReference>
<dbReference type="Gene3D" id="6.20.20.10">
    <property type="match status" value="1"/>
</dbReference>
<reference evidence="2 3" key="1">
    <citation type="journal article" date="2004" name="Nature">
        <title>Genome sequence of the ultrasmall unicellular red alga Cyanidioschyzon merolae 10D.</title>
        <authorList>
            <person name="Matsuzaki M."/>
            <person name="Misumi O."/>
            <person name="Shin-i T."/>
            <person name="Maruyama S."/>
            <person name="Takahara M."/>
            <person name="Miyagishima S."/>
            <person name="Mori T."/>
            <person name="Nishida K."/>
            <person name="Yagisawa F."/>
            <person name="Nishida K."/>
            <person name="Yoshida Y."/>
            <person name="Nishimura Y."/>
            <person name="Nakao S."/>
            <person name="Kobayashi T."/>
            <person name="Momoyama Y."/>
            <person name="Higashiyama T."/>
            <person name="Minoda A."/>
            <person name="Sano M."/>
            <person name="Nomoto H."/>
            <person name="Oishi K."/>
            <person name="Hayashi H."/>
            <person name="Ohta F."/>
            <person name="Nishizaka S."/>
            <person name="Haga S."/>
            <person name="Miura S."/>
            <person name="Morishita T."/>
            <person name="Kabeya Y."/>
            <person name="Terasawa K."/>
            <person name="Suzuki Y."/>
            <person name="Ishii Y."/>
            <person name="Asakawa S."/>
            <person name="Takano H."/>
            <person name="Ohta N."/>
            <person name="Kuroiwa H."/>
            <person name="Tanaka K."/>
            <person name="Shimizu N."/>
            <person name="Sugano S."/>
            <person name="Sato N."/>
            <person name="Nozaki H."/>
            <person name="Ogasawara N."/>
            <person name="Kohara Y."/>
            <person name="Kuroiwa T."/>
        </authorList>
    </citation>
    <scope>NUCLEOTIDE SEQUENCE [LARGE SCALE GENOMIC DNA]</scope>
    <source>
        <strain evidence="2 3">10D</strain>
    </source>
</reference>
<dbReference type="KEGG" id="cme:CYME_CMF016C"/>
<accession>M1V725</accession>
<organism evidence="2 3">
    <name type="scientific">Cyanidioschyzon merolae (strain NIES-3377 / 10D)</name>
    <name type="common">Unicellular red alga</name>
    <dbReference type="NCBI Taxonomy" id="280699"/>
    <lineage>
        <taxon>Eukaryota</taxon>
        <taxon>Rhodophyta</taxon>
        <taxon>Bangiophyceae</taxon>
        <taxon>Cyanidiales</taxon>
        <taxon>Cyanidiaceae</taxon>
        <taxon>Cyanidioschyzon</taxon>
    </lineage>
</organism>
<sequence length="288" mass="31234">MVCKRSPKRAVSSGFIGISLSVSRIQSVVRQTLQRTSWLPKATNNRFARDDGATTVQRRWRRRGPRPHQPQSPCALITSSFSVVGVSQAAAGQHLAYAFGVSLPPTMLAWFGSTGTSMTTEFDGANSLTPVVWVLGAVAGLVVSHLAQQSPAAVRKAWLRFIRGADAREANPTCPACEGEGSIDCLCQRWRVPDASSDSSESRSEPKGPLQKASRGWNLFSKSRTRVALTKSTCSRCHGTGREPCPRCGGGGMLVHSDEASLRGDTVPVHLEDGYDWERAARLKRDSR</sequence>